<dbReference type="Proteomes" id="UP000485058">
    <property type="component" value="Unassembled WGS sequence"/>
</dbReference>
<evidence type="ECO:0000313" key="1">
    <source>
        <dbReference type="EMBL" id="GFH29491.1"/>
    </source>
</evidence>
<dbReference type="EMBL" id="BLLF01004380">
    <property type="protein sequence ID" value="GFH29491.1"/>
    <property type="molecule type" value="Genomic_DNA"/>
</dbReference>
<keyword evidence="2" id="KW-1185">Reference proteome</keyword>
<accession>A0A6A0AB35</accession>
<reference evidence="1 2" key="1">
    <citation type="submission" date="2020-02" db="EMBL/GenBank/DDBJ databases">
        <title>Draft genome sequence of Haematococcus lacustris strain NIES-144.</title>
        <authorList>
            <person name="Morimoto D."/>
            <person name="Nakagawa S."/>
            <person name="Yoshida T."/>
            <person name="Sawayama S."/>
        </authorList>
    </citation>
    <scope>NUCLEOTIDE SEQUENCE [LARGE SCALE GENOMIC DNA]</scope>
    <source>
        <strain evidence="1 2">NIES-144</strain>
    </source>
</reference>
<gene>
    <name evidence="1" type="ORF">HaLaN_28161</name>
</gene>
<sequence>MQLEEDAAIEYQQCLALLHLMLLPAPGALPRASQLLINVRLLAKLLRQVADTSVAHAGGSTADDHGVLKALKERKAAGPGPWVLDLVAS</sequence>
<comment type="caution">
    <text evidence="1">The sequence shown here is derived from an EMBL/GenBank/DDBJ whole genome shotgun (WGS) entry which is preliminary data.</text>
</comment>
<organism evidence="1 2">
    <name type="scientific">Haematococcus lacustris</name>
    <name type="common">Green alga</name>
    <name type="synonym">Haematococcus pluvialis</name>
    <dbReference type="NCBI Taxonomy" id="44745"/>
    <lineage>
        <taxon>Eukaryota</taxon>
        <taxon>Viridiplantae</taxon>
        <taxon>Chlorophyta</taxon>
        <taxon>core chlorophytes</taxon>
        <taxon>Chlorophyceae</taxon>
        <taxon>CS clade</taxon>
        <taxon>Chlamydomonadales</taxon>
        <taxon>Haematococcaceae</taxon>
        <taxon>Haematococcus</taxon>
    </lineage>
</organism>
<dbReference type="AlphaFoldDB" id="A0A6A0AB35"/>
<proteinExistence type="predicted"/>
<evidence type="ECO:0000313" key="2">
    <source>
        <dbReference type="Proteomes" id="UP000485058"/>
    </source>
</evidence>
<name>A0A6A0AB35_HAELA</name>
<protein>
    <submittedName>
        <fullName evidence="1">Uncharacterized protein</fullName>
    </submittedName>
</protein>